<organism evidence="2 3">
    <name type="scientific">Teichococcus wenyumeiae</name>
    <dbReference type="NCBI Taxonomy" id="2478470"/>
    <lineage>
        <taxon>Bacteria</taxon>
        <taxon>Pseudomonadati</taxon>
        <taxon>Pseudomonadota</taxon>
        <taxon>Alphaproteobacteria</taxon>
        <taxon>Acetobacterales</taxon>
        <taxon>Roseomonadaceae</taxon>
        <taxon>Roseomonas</taxon>
    </lineage>
</organism>
<evidence type="ECO:0000313" key="2">
    <source>
        <dbReference type="EMBL" id="RKK04145.1"/>
    </source>
</evidence>
<feature type="region of interest" description="Disordered" evidence="1">
    <location>
        <begin position="146"/>
        <end position="168"/>
    </location>
</feature>
<dbReference type="PROSITE" id="PS51257">
    <property type="entry name" value="PROKAR_LIPOPROTEIN"/>
    <property type="match status" value="1"/>
</dbReference>
<proteinExistence type="predicted"/>
<dbReference type="Proteomes" id="UP000278036">
    <property type="component" value="Unassembled WGS sequence"/>
</dbReference>
<gene>
    <name evidence="2" type="ORF">D6Z83_10795</name>
</gene>
<dbReference type="EMBL" id="RAQU01000054">
    <property type="protein sequence ID" value="RKK04145.1"/>
    <property type="molecule type" value="Genomic_DNA"/>
</dbReference>
<dbReference type="InParanoid" id="A0A3A9JHY5"/>
<reference evidence="2 3" key="1">
    <citation type="submission" date="2018-09" db="EMBL/GenBank/DDBJ databases">
        <title>Roseomonas sp. nov., isolated from feces of Tibetan antelopes in the Qinghai-Tibet plateau, China.</title>
        <authorList>
            <person name="Tian Z."/>
        </authorList>
    </citation>
    <scope>NUCLEOTIDE SEQUENCE [LARGE SCALE GENOMIC DNA]</scope>
    <source>
        <strain evidence="2 3">Z24</strain>
    </source>
</reference>
<evidence type="ECO:0000256" key="1">
    <source>
        <dbReference type="SAM" id="MobiDB-lite"/>
    </source>
</evidence>
<comment type="caution">
    <text evidence="2">The sequence shown here is derived from an EMBL/GenBank/DDBJ whole genome shotgun (WGS) entry which is preliminary data.</text>
</comment>
<dbReference type="AlphaFoldDB" id="A0A3A9JHY5"/>
<name>A0A3A9JHY5_9PROT</name>
<evidence type="ECO:0000313" key="3">
    <source>
        <dbReference type="Proteomes" id="UP000278036"/>
    </source>
</evidence>
<sequence length="355" mass="37636">METPVTRLVRVLAAASYATLATTISCGLAHAQSRGDCEAGIGFIRDAQSRPQDPATRAELGKALRDAQRELGEGEYAECLEAVEDARTILGSGGAAAFHRAGPALEEDERVQGDRDFPVSTEAAGVPDRGEVEVRVLAGYSRLRSLRGMSSGGDDDDEPPGRRSGRDLMTPSIEAEVGLGHNLSASVGLAYAFGNAEEAKTGEAEFTLKWNLLPAQGLRPALTVIGGISAPFGPRHESSETLLGLLASQPLSPGANAPVLYANILWFHALDRGEGERSDRYAASVALAVPVARRTGLFVGYSREQDSEHRRADQFIELGVRQLLPADFILAGGVGIGVGDSETDVRVLFGLQKNF</sequence>
<accession>A0A3A9JHY5</accession>
<protein>
    <submittedName>
        <fullName evidence="2">Uncharacterized protein</fullName>
    </submittedName>
</protein>